<accession>A0A8J5VHH3</accession>
<name>A0A8J5VHH3_ZIZPA</name>
<gene>
    <name evidence="1" type="ORF">GUJ93_ZPchr0005g15151</name>
</gene>
<comment type="caution">
    <text evidence="1">The sequence shown here is derived from an EMBL/GenBank/DDBJ whole genome shotgun (WGS) entry which is preliminary data.</text>
</comment>
<reference evidence="1" key="2">
    <citation type="submission" date="2021-02" db="EMBL/GenBank/DDBJ databases">
        <authorList>
            <person name="Kimball J.A."/>
            <person name="Haas M.W."/>
            <person name="Macchietto M."/>
            <person name="Kono T."/>
            <person name="Duquette J."/>
            <person name="Shao M."/>
        </authorList>
    </citation>
    <scope>NUCLEOTIDE SEQUENCE</scope>
    <source>
        <tissue evidence="1">Fresh leaf tissue</tissue>
    </source>
</reference>
<dbReference type="AlphaFoldDB" id="A0A8J5VHH3"/>
<reference evidence="1" key="1">
    <citation type="journal article" date="2021" name="bioRxiv">
        <title>Whole Genome Assembly and Annotation of Northern Wild Rice, Zizania palustris L., Supports a Whole Genome Duplication in the Zizania Genus.</title>
        <authorList>
            <person name="Haas M."/>
            <person name="Kono T."/>
            <person name="Macchietto M."/>
            <person name="Millas R."/>
            <person name="McGilp L."/>
            <person name="Shao M."/>
            <person name="Duquette J."/>
            <person name="Hirsch C.N."/>
            <person name="Kimball J."/>
        </authorList>
    </citation>
    <scope>NUCLEOTIDE SEQUENCE</scope>
    <source>
        <tissue evidence="1">Fresh leaf tissue</tissue>
    </source>
</reference>
<proteinExistence type="predicted"/>
<evidence type="ECO:0000313" key="2">
    <source>
        <dbReference type="Proteomes" id="UP000729402"/>
    </source>
</evidence>
<protein>
    <submittedName>
        <fullName evidence="1">Uncharacterized protein</fullName>
    </submittedName>
</protein>
<evidence type="ECO:0000313" key="1">
    <source>
        <dbReference type="EMBL" id="KAG8067860.1"/>
    </source>
</evidence>
<sequence>MTFSLCRLQLELELELELSSLLMLPAYDVRIPTVTPSSSAAAPHARPATTDGHRRKIDMNIYAAMLPLPPARRHRSKPLNLKEAVVYEMGGGQERLAGVLAVMQLQDTKDQQLWHKTRIANGPGIAEKSRFG</sequence>
<dbReference type="EMBL" id="JAAALK010000284">
    <property type="protein sequence ID" value="KAG8067860.1"/>
    <property type="molecule type" value="Genomic_DNA"/>
</dbReference>
<keyword evidence="2" id="KW-1185">Reference proteome</keyword>
<dbReference type="Proteomes" id="UP000729402">
    <property type="component" value="Unassembled WGS sequence"/>
</dbReference>
<organism evidence="1 2">
    <name type="scientific">Zizania palustris</name>
    <name type="common">Northern wild rice</name>
    <dbReference type="NCBI Taxonomy" id="103762"/>
    <lineage>
        <taxon>Eukaryota</taxon>
        <taxon>Viridiplantae</taxon>
        <taxon>Streptophyta</taxon>
        <taxon>Embryophyta</taxon>
        <taxon>Tracheophyta</taxon>
        <taxon>Spermatophyta</taxon>
        <taxon>Magnoliopsida</taxon>
        <taxon>Liliopsida</taxon>
        <taxon>Poales</taxon>
        <taxon>Poaceae</taxon>
        <taxon>BOP clade</taxon>
        <taxon>Oryzoideae</taxon>
        <taxon>Oryzeae</taxon>
        <taxon>Zizaniinae</taxon>
        <taxon>Zizania</taxon>
    </lineage>
</organism>